<keyword evidence="3" id="KW-1185">Reference proteome</keyword>
<name>A0A5B7JXX0_PORTR</name>
<evidence type="ECO:0000313" key="3">
    <source>
        <dbReference type="Proteomes" id="UP000324222"/>
    </source>
</evidence>
<proteinExistence type="predicted"/>
<dbReference type="OrthoDB" id="6346437at2759"/>
<dbReference type="Pfam" id="PF13837">
    <property type="entry name" value="Myb_DNA-bind_4"/>
    <property type="match status" value="1"/>
</dbReference>
<dbReference type="InterPro" id="IPR044822">
    <property type="entry name" value="Myb_DNA-bind_4"/>
</dbReference>
<feature type="domain" description="Myb/SANT-like DNA-binding" evidence="1">
    <location>
        <begin position="34"/>
        <end position="94"/>
    </location>
</feature>
<evidence type="ECO:0000313" key="2">
    <source>
        <dbReference type="EMBL" id="MPC99146.1"/>
    </source>
</evidence>
<comment type="caution">
    <text evidence="2">The sequence shown here is derived from an EMBL/GenBank/DDBJ whole genome shotgun (WGS) entry which is preliminary data.</text>
</comment>
<dbReference type="AlphaFoldDB" id="A0A5B7JXX0"/>
<accession>A0A5B7JXX0</accession>
<sequence length="127" mass="14639">MEIVSPIGRGGSSCPDFLAVVFPGLLEDPESSRRVHWGHGDVLSLVEKVGEHWQEFCNGVRKKKFIWKDIADEMGQNGFVVSGDECDRKWRNLKVMHILNLYHLFQLDIRTLYNSIYISLLVCLLYN</sequence>
<dbReference type="Gene3D" id="1.10.10.60">
    <property type="entry name" value="Homeodomain-like"/>
    <property type="match status" value="1"/>
</dbReference>
<gene>
    <name evidence="2" type="ORF">E2C01_094542</name>
</gene>
<protein>
    <recommendedName>
        <fullName evidence="1">Myb/SANT-like DNA-binding domain-containing protein</fullName>
    </recommendedName>
</protein>
<reference evidence="2 3" key="1">
    <citation type="submission" date="2019-05" db="EMBL/GenBank/DDBJ databases">
        <title>Another draft genome of Portunus trituberculatus and its Hox gene families provides insights of decapod evolution.</title>
        <authorList>
            <person name="Jeong J.-H."/>
            <person name="Song I."/>
            <person name="Kim S."/>
            <person name="Choi T."/>
            <person name="Kim D."/>
            <person name="Ryu S."/>
            <person name="Kim W."/>
        </authorList>
    </citation>
    <scope>NUCLEOTIDE SEQUENCE [LARGE SCALE GENOMIC DNA]</scope>
    <source>
        <tissue evidence="2">Muscle</tissue>
    </source>
</reference>
<dbReference type="Proteomes" id="UP000324222">
    <property type="component" value="Unassembled WGS sequence"/>
</dbReference>
<organism evidence="2 3">
    <name type="scientific">Portunus trituberculatus</name>
    <name type="common">Swimming crab</name>
    <name type="synonym">Neptunus trituberculatus</name>
    <dbReference type="NCBI Taxonomy" id="210409"/>
    <lineage>
        <taxon>Eukaryota</taxon>
        <taxon>Metazoa</taxon>
        <taxon>Ecdysozoa</taxon>
        <taxon>Arthropoda</taxon>
        <taxon>Crustacea</taxon>
        <taxon>Multicrustacea</taxon>
        <taxon>Malacostraca</taxon>
        <taxon>Eumalacostraca</taxon>
        <taxon>Eucarida</taxon>
        <taxon>Decapoda</taxon>
        <taxon>Pleocyemata</taxon>
        <taxon>Brachyura</taxon>
        <taxon>Eubrachyura</taxon>
        <taxon>Portunoidea</taxon>
        <taxon>Portunidae</taxon>
        <taxon>Portuninae</taxon>
        <taxon>Portunus</taxon>
    </lineage>
</organism>
<evidence type="ECO:0000259" key="1">
    <source>
        <dbReference type="Pfam" id="PF13837"/>
    </source>
</evidence>
<dbReference type="EMBL" id="VSRR010117131">
    <property type="protein sequence ID" value="MPC99146.1"/>
    <property type="molecule type" value="Genomic_DNA"/>
</dbReference>